<evidence type="ECO:0000313" key="12">
    <source>
        <dbReference type="EMBL" id="CAD7697076.1"/>
    </source>
</evidence>
<evidence type="ECO:0000256" key="9">
    <source>
        <dbReference type="ARBA" id="ARBA00023132"/>
    </source>
</evidence>
<evidence type="ECO:0000256" key="1">
    <source>
        <dbReference type="ARBA" id="ARBA00004567"/>
    </source>
</evidence>
<comment type="similarity">
    <text evidence="2">Belongs to the WD repeat SEC13 family.</text>
</comment>
<accession>A0A8S1IPL2</accession>
<dbReference type="InterPro" id="IPR036322">
    <property type="entry name" value="WD40_repeat_dom_sf"/>
</dbReference>
<evidence type="ECO:0000256" key="4">
    <source>
        <dbReference type="ARBA" id="ARBA00022574"/>
    </source>
</evidence>
<dbReference type="InterPro" id="IPR037363">
    <property type="entry name" value="Sec13/Seh1_fam"/>
</dbReference>
<dbReference type="PANTHER" id="PTHR11024">
    <property type="entry name" value="NUCLEAR PORE COMPLEX PROTEIN SEC13 / SEH1 FAMILY MEMBER"/>
    <property type="match status" value="1"/>
</dbReference>
<sequence length="193" mass="21320">MEGHPDGTWDTKKIPSVDVIGRQSVSWAPAVPAGSFVSERGPGQPTKWLAVAGCDNSIKIYAYVSDVWALEHKLVAHSGRVLDVAWASNIGLPKNTIASAGQDGKVLVWKERCKAWWDKVLMKDKRQQTCCVGREQPCHALEGILSREMATHHKVTMSTCKCQLPGFVKLRGWDWQLMHTVCVAPLSPAVEMC</sequence>
<evidence type="ECO:0008006" key="14">
    <source>
        <dbReference type="Google" id="ProtNLM"/>
    </source>
</evidence>
<dbReference type="Proteomes" id="UP000708148">
    <property type="component" value="Unassembled WGS sequence"/>
</dbReference>
<dbReference type="InterPro" id="IPR015943">
    <property type="entry name" value="WD40/YVTN_repeat-like_dom_sf"/>
</dbReference>
<evidence type="ECO:0000256" key="11">
    <source>
        <dbReference type="PROSITE-ProRule" id="PRU00221"/>
    </source>
</evidence>
<keyword evidence="7" id="KW-0653">Protein transport</keyword>
<dbReference type="AlphaFoldDB" id="A0A8S1IPL2"/>
<dbReference type="GO" id="GO:0006606">
    <property type="term" value="P:protein import into nucleus"/>
    <property type="evidence" value="ECO:0007669"/>
    <property type="project" value="TreeGrafter"/>
</dbReference>
<dbReference type="SUPFAM" id="SSF50978">
    <property type="entry name" value="WD40 repeat-like"/>
    <property type="match status" value="1"/>
</dbReference>
<feature type="repeat" description="WD" evidence="11">
    <location>
        <begin position="74"/>
        <end position="110"/>
    </location>
</feature>
<evidence type="ECO:0000256" key="3">
    <source>
        <dbReference type="ARBA" id="ARBA00022448"/>
    </source>
</evidence>
<keyword evidence="13" id="KW-1185">Reference proteome</keyword>
<evidence type="ECO:0000256" key="6">
    <source>
        <dbReference type="ARBA" id="ARBA00022816"/>
    </source>
</evidence>
<dbReference type="GO" id="GO:0032527">
    <property type="term" value="P:protein exit from endoplasmic reticulum"/>
    <property type="evidence" value="ECO:0007669"/>
    <property type="project" value="TreeGrafter"/>
</dbReference>
<dbReference type="GO" id="GO:0030127">
    <property type="term" value="C:COPII vesicle coat"/>
    <property type="evidence" value="ECO:0007669"/>
    <property type="project" value="TreeGrafter"/>
</dbReference>
<dbReference type="OrthoDB" id="364224at2759"/>
<evidence type="ECO:0000256" key="7">
    <source>
        <dbReference type="ARBA" id="ARBA00022927"/>
    </source>
</evidence>
<keyword evidence="9" id="KW-0906">Nuclear pore complex</keyword>
<dbReference type="PANTHER" id="PTHR11024:SF2">
    <property type="entry name" value="PROTEIN SEC13 HOMOLOG"/>
    <property type="match status" value="1"/>
</dbReference>
<dbReference type="SMART" id="SM00320">
    <property type="entry name" value="WD40"/>
    <property type="match status" value="2"/>
</dbReference>
<dbReference type="InterPro" id="IPR001680">
    <property type="entry name" value="WD40_rpt"/>
</dbReference>
<dbReference type="GO" id="GO:0005198">
    <property type="term" value="F:structural molecule activity"/>
    <property type="evidence" value="ECO:0007669"/>
    <property type="project" value="InterPro"/>
</dbReference>
<reference evidence="12" key="1">
    <citation type="submission" date="2020-12" db="EMBL/GenBank/DDBJ databases">
        <authorList>
            <person name="Iha C."/>
        </authorList>
    </citation>
    <scope>NUCLEOTIDE SEQUENCE</scope>
</reference>
<dbReference type="GO" id="GO:0032008">
    <property type="term" value="P:positive regulation of TOR signaling"/>
    <property type="evidence" value="ECO:0007669"/>
    <property type="project" value="TreeGrafter"/>
</dbReference>
<dbReference type="PROSITE" id="PS50082">
    <property type="entry name" value="WD_REPEATS_2"/>
    <property type="match status" value="1"/>
</dbReference>
<evidence type="ECO:0000256" key="5">
    <source>
        <dbReference type="ARBA" id="ARBA00022737"/>
    </source>
</evidence>
<proteinExistence type="inferred from homology"/>
<comment type="caution">
    <text evidence="12">The sequence shown here is derived from an EMBL/GenBank/DDBJ whole genome shotgun (WGS) entry which is preliminary data.</text>
</comment>
<evidence type="ECO:0000256" key="8">
    <source>
        <dbReference type="ARBA" id="ARBA00023010"/>
    </source>
</evidence>
<evidence type="ECO:0000256" key="2">
    <source>
        <dbReference type="ARBA" id="ARBA00010102"/>
    </source>
</evidence>
<keyword evidence="3" id="KW-0813">Transport</keyword>
<keyword evidence="6" id="KW-0509">mRNA transport</keyword>
<dbReference type="GO" id="GO:0031080">
    <property type="term" value="C:nuclear pore outer ring"/>
    <property type="evidence" value="ECO:0007669"/>
    <property type="project" value="TreeGrafter"/>
</dbReference>
<comment type="subcellular location">
    <subcellularLocation>
        <location evidence="1">Nucleus</location>
        <location evidence="1">Nuclear pore complex</location>
    </subcellularLocation>
</comment>
<name>A0A8S1IPL2_9CHLO</name>
<keyword evidence="10" id="KW-0539">Nucleus</keyword>
<keyword evidence="8" id="KW-0811">Translocation</keyword>
<keyword evidence="4 11" id="KW-0853">WD repeat</keyword>
<gene>
    <name evidence="12" type="ORF">OSTQU699_LOCUS2437</name>
</gene>
<dbReference type="EMBL" id="CAJHUC010000600">
    <property type="protein sequence ID" value="CAD7697076.1"/>
    <property type="molecule type" value="Genomic_DNA"/>
</dbReference>
<dbReference type="Pfam" id="PF00400">
    <property type="entry name" value="WD40"/>
    <property type="match status" value="1"/>
</dbReference>
<evidence type="ECO:0000256" key="10">
    <source>
        <dbReference type="ARBA" id="ARBA00023242"/>
    </source>
</evidence>
<evidence type="ECO:0000313" key="13">
    <source>
        <dbReference type="Proteomes" id="UP000708148"/>
    </source>
</evidence>
<dbReference type="GO" id="GO:0090114">
    <property type="term" value="P:COPII-coated vesicle budding"/>
    <property type="evidence" value="ECO:0007669"/>
    <property type="project" value="TreeGrafter"/>
</dbReference>
<organism evidence="12 13">
    <name type="scientific">Ostreobium quekettii</name>
    <dbReference type="NCBI Taxonomy" id="121088"/>
    <lineage>
        <taxon>Eukaryota</taxon>
        <taxon>Viridiplantae</taxon>
        <taxon>Chlorophyta</taxon>
        <taxon>core chlorophytes</taxon>
        <taxon>Ulvophyceae</taxon>
        <taxon>TCBD clade</taxon>
        <taxon>Bryopsidales</taxon>
        <taxon>Ostreobineae</taxon>
        <taxon>Ostreobiaceae</taxon>
        <taxon>Ostreobium</taxon>
    </lineage>
</organism>
<keyword evidence="5" id="KW-0677">Repeat</keyword>
<dbReference type="Gene3D" id="2.130.10.10">
    <property type="entry name" value="YVTN repeat-like/Quinoprotein amine dehydrogenase"/>
    <property type="match status" value="1"/>
</dbReference>
<protein>
    <recommendedName>
        <fullName evidence="14">Protein SEC13 homolog</fullName>
    </recommendedName>
</protein>
<dbReference type="GO" id="GO:0051028">
    <property type="term" value="P:mRNA transport"/>
    <property type="evidence" value="ECO:0007669"/>
    <property type="project" value="UniProtKB-KW"/>
</dbReference>